<dbReference type="InterPro" id="IPR001958">
    <property type="entry name" value="Tet-R_TetA/multi-R_MdtG-like"/>
</dbReference>
<evidence type="ECO:0000256" key="1">
    <source>
        <dbReference type="ARBA" id="ARBA00004141"/>
    </source>
</evidence>
<keyword evidence="4 6" id="KW-0472">Membrane</keyword>
<proteinExistence type="predicted"/>
<feature type="transmembrane region" description="Helical" evidence="6">
    <location>
        <begin position="316"/>
        <end position="334"/>
    </location>
</feature>
<feature type="transmembrane region" description="Helical" evidence="6">
    <location>
        <begin position="177"/>
        <end position="195"/>
    </location>
</feature>
<dbReference type="PRINTS" id="PR01035">
    <property type="entry name" value="TCRTETA"/>
</dbReference>
<feature type="region of interest" description="Disordered" evidence="5">
    <location>
        <begin position="232"/>
        <end position="259"/>
    </location>
</feature>
<feature type="transmembrane region" description="Helical" evidence="6">
    <location>
        <begin position="346"/>
        <end position="363"/>
    </location>
</feature>
<evidence type="ECO:0000259" key="7">
    <source>
        <dbReference type="PROSITE" id="PS50850"/>
    </source>
</evidence>
<dbReference type="Proteomes" id="UP000515163">
    <property type="component" value="Unplaced"/>
</dbReference>
<keyword evidence="3 6" id="KW-1133">Transmembrane helix</keyword>
<feature type="transmembrane region" description="Helical" evidence="6">
    <location>
        <begin position="135"/>
        <end position="157"/>
    </location>
</feature>
<dbReference type="GeneID" id="116296250"/>
<evidence type="ECO:0000256" key="3">
    <source>
        <dbReference type="ARBA" id="ARBA00022989"/>
    </source>
</evidence>
<dbReference type="Gene3D" id="1.20.1250.20">
    <property type="entry name" value="MFS general substrate transporter like domains"/>
    <property type="match status" value="1"/>
</dbReference>
<evidence type="ECO:0000256" key="4">
    <source>
        <dbReference type="ARBA" id="ARBA00023136"/>
    </source>
</evidence>
<dbReference type="InterPro" id="IPR036259">
    <property type="entry name" value="MFS_trans_sf"/>
</dbReference>
<name>A0A6P8HXM5_ACTTE</name>
<dbReference type="FunCoup" id="A0A6P8HXM5">
    <property type="interactions" value="804"/>
</dbReference>
<comment type="subcellular location">
    <subcellularLocation>
        <location evidence="1">Membrane</location>
        <topology evidence="1">Multi-pass membrane protein</topology>
    </subcellularLocation>
</comment>
<dbReference type="RefSeq" id="XP_031560106.1">
    <property type="nucleotide sequence ID" value="XM_031704246.1"/>
</dbReference>
<dbReference type="PROSITE" id="PS50850">
    <property type="entry name" value="MFS"/>
    <property type="match status" value="1"/>
</dbReference>
<feature type="transmembrane region" description="Helical" evidence="6">
    <location>
        <begin position="103"/>
        <end position="123"/>
    </location>
</feature>
<reference evidence="9" key="1">
    <citation type="submission" date="2025-08" db="UniProtKB">
        <authorList>
            <consortium name="RefSeq"/>
        </authorList>
    </citation>
    <scope>IDENTIFICATION</scope>
    <source>
        <tissue evidence="9">Tentacle</tissue>
    </source>
</reference>
<gene>
    <name evidence="9" type="primary">LOC116296250</name>
</gene>
<keyword evidence="2 6" id="KW-0812">Transmembrane</keyword>
<dbReference type="Pfam" id="PF07690">
    <property type="entry name" value="MFS_1"/>
    <property type="match status" value="2"/>
</dbReference>
<evidence type="ECO:0000256" key="5">
    <source>
        <dbReference type="SAM" id="MobiDB-lite"/>
    </source>
</evidence>
<feature type="transmembrane region" description="Helical" evidence="6">
    <location>
        <begin position="79"/>
        <end position="97"/>
    </location>
</feature>
<feature type="domain" description="Major facilitator superfamily (MFS) profile" evidence="7">
    <location>
        <begin position="10"/>
        <end position="465"/>
    </location>
</feature>
<dbReference type="InParanoid" id="A0A6P8HXM5"/>
<dbReference type="PANTHER" id="PTHR23510:SF16">
    <property type="entry name" value="MAJOR FACILITATOR SUPERFAMILY (MFS) PROFILE DOMAIN-CONTAINING PROTEIN"/>
    <property type="match status" value="1"/>
</dbReference>
<dbReference type="KEGG" id="aten:116296250"/>
<dbReference type="GO" id="GO:0016020">
    <property type="term" value="C:membrane"/>
    <property type="evidence" value="ECO:0007669"/>
    <property type="project" value="UniProtKB-SubCell"/>
</dbReference>
<feature type="transmembrane region" description="Helical" evidence="6">
    <location>
        <begin position="375"/>
        <end position="400"/>
    </location>
</feature>
<dbReference type="OrthoDB" id="370281at2759"/>
<feature type="transmembrane region" description="Helical" evidence="6">
    <location>
        <begin position="412"/>
        <end position="433"/>
    </location>
</feature>
<dbReference type="InterPro" id="IPR051068">
    <property type="entry name" value="MFS_Domain-Containing_Protein"/>
</dbReference>
<dbReference type="InterPro" id="IPR011701">
    <property type="entry name" value="MFS"/>
</dbReference>
<feature type="transmembrane region" description="Helical" evidence="6">
    <location>
        <begin position="439"/>
        <end position="461"/>
    </location>
</feature>
<dbReference type="InterPro" id="IPR020846">
    <property type="entry name" value="MFS_dom"/>
</dbReference>
<evidence type="ECO:0000313" key="9">
    <source>
        <dbReference type="RefSeq" id="XP_031560106.1"/>
    </source>
</evidence>
<protein>
    <submittedName>
        <fullName evidence="9">Major facilitator superfamily domain-containing protein 8-like</fullName>
    </submittedName>
</protein>
<keyword evidence="8" id="KW-1185">Reference proteome</keyword>
<dbReference type="SUPFAM" id="SSF103473">
    <property type="entry name" value="MFS general substrate transporter"/>
    <property type="match status" value="1"/>
</dbReference>
<dbReference type="GO" id="GO:0022857">
    <property type="term" value="F:transmembrane transporter activity"/>
    <property type="evidence" value="ECO:0007669"/>
    <property type="project" value="InterPro"/>
</dbReference>
<organism evidence="8 9">
    <name type="scientific">Actinia tenebrosa</name>
    <name type="common">Australian red waratah sea anemone</name>
    <dbReference type="NCBI Taxonomy" id="6105"/>
    <lineage>
        <taxon>Eukaryota</taxon>
        <taxon>Metazoa</taxon>
        <taxon>Cnidaria</taxon>
        <taxon>Anthozoa</taxon>
        <taxon>Hexacorallia</taxon>
        <taxon>Actiniaria</taxon>
        <taxon>Actiniidae</taxon>
        <taxon>Actinia</taxon>
    </lineage>
</organism>
<dbReference type="AlphaFoldDB" id="A0A6P8HXM5"/>
<sequence>MQLKRKKLLTKISIGLFFFLAGVEYAVILPTMWMYSHERYGAEPWFYGVIFAAFSFSSLILSPFFGIWVDFTEKTKSTILFANLFEIGGNILYFVAWSKYWIFAGRLIAGVGAGAGSAIFAQIARTTTEEERTGVYSIAMGLRQFGLLVGPAFNIFLKETNFSIGPFKVDHYTSPGLFMAALWLIQEVIMIFMYYDLPTINEENDYNEEEEKKPLLSNESIQSNETKAIMNGTTPPVSGKVNAHDSLKDLTGSNSTSRKRRTSSLSENIALAKNLISEAVVVILASQFIMFFNETSFEALYTPLSNYYLGWRELEISISFCLIALEAILTFIIVKKLSTKLSDRWLMVIGIAFEASALILYLIMLTDIKPYEPKILPTIVIGTILIVFGLPFFSVANISLLSKITDKRTQGLYQGIQRSVTGVATILGPLWGGSLGHRMVIILSVMAGLEALLGVLMFLSFRRLRSPSKKTKDPLPSQYSEISTS</sequence>
<feature type="transmembrane region" description="Helical" evidence="6">
    <location>
        <begin position="269"/>
        <end position="292"/>
    </location>
</feature>
<evidence type="ECO:0000256" key="6">
    <source>
        <dbReference type="SAM" id="Phobius"/>
    </source>
</evidence>
<evidence type="ECO:0000313" key="8">
    <source>
        <dbReference type="Proteomes" id="UP000515163"/>
    </source>
</evidence>
<evidence type="ECO:0000256" key="2">
    <source>
        <dbReference type="ARBA" id="ARBA00022692"/>
    </source>
</evidence>
<feature type="transmembrane region" description="Helical" evidence="6">
    <location>
        <begin position="12"/>
        <end position="33"/>
    </location>
</feature>
<feature type="transmembrane region" description="Helical" evidence="6">
    <location>
        <begin position="45"/>
        <end position="67"/>
    </location>
</feature>
<dbReference type="PANTHER" id="PTHR23510">
    <property type="entry name" value="INNER MEMBRANE TRANSPORT PROTEIN YAJR"/>
    <property type="match status" value="1"/>
</dbReference>
<accession>A0A6P8HXM5</accession>